<dbReference type="EMBL" id="LUGG01000004">
    <property type="protein sequence ID" value="OBZ75725.1"/>
    <property type="molecule type" value="Genomic_DNA"/>
</dbReference>
<accession>A0A1C7MFM7</accession>
<sequence>MDSYVPARPADVYRGPRPPRDIYVAPYYDRREDERYRDVYREREWERRDRAHPEDYRHRARDERAEWSREREVRRWEDHPDSRRGYDRDRREHSPSRNHDWPRTSEDDRRNGRERVRDNEPERKWISRPSKSPPRRMGMFIACDSTSMSLTSAAPASLPHL</sequence>
<organism evidence="2 3">
    <name type="scientific">Grifola frondosa</name>
    <name type="common">Maitake</name>
    <name type="synonym">Polyporus frondosus</name>
    <dbReference type="NCBI Taxonomy" id="5627"/>
    <lineage>
        <taxon>Eukaryota</taxon>
        <taxon>Fungi</taxon>
        <taxon>Dikarya</taxon>
        <taxon>Basidiomycota</taxon>
        <taxon>Agaricomycotina</taxon>
        <taxon>Agaricomycetes</taxon>
        <taxon>Polyporales</taxon>
        <taxon>Grifolaceae</taxon>
        <taxon>Grifola</taxon>
    </lineage>
</organism>
<dbReference type="AlphaFoldDB" id="A0A1C7MFM7"/>
<keyword evidence="3" id="KW-1185">Reference proteome</keyword>
<evidence type="ECO:0000256" key="1">
    <source>
        <dbReference type="SAM" id="MobiDB-lite"/>
    </source>
</evidence>
<evidence type="ECO:0000313" key="2">
    <source>
        <dbReference type="EMBL" id="OBZ75725.1"/>
    </source>
</evidence>
<feature type="compositionally biased region" description="Basic and acidic residues" evidence="1">
    <location>
        <begin position="51"/>
        <end position="125"/>
    </location>
</feature>
<reference evidence="2 3" key="1">
    <citation type="submission" date="2016-03" db="EMBL/GenBank/DDBJ databases">
        <title>Whole genome sequencing of Grifola frondosa 9006-11.</title>
        <authorList>
            <person name="Min B."/>
            <person name="Park H."/>
            <person name="Kim J.-G."/>
            <person name="Cho H."/>
            <person name="Oh Y.-L."/>
            <person name="Kong W.-S."/>
            <person name="Choi I.-G."/>
        </authorList>
    </citation>
    <scope>NUCLEOTIDE SEQUENCE [LARGE SCALE GENOMIC DNA]</scope>
    <source>
        <strain evidence="2 3">9006-11</strain>
    </source>
</reference>
<protein>
    <submittedName>
        <fullName evidence="2">Uncharacterized protein</fullName>
    </submittedName>
</protein>
<dbReference type="STRING" id="5627.A0A1C7MFM7"/>
<comment type="caution">
    <text evidence="2">The sequence shown here is derived from an EMBL/GenBank/DDBJ whole genome shotgun (WGS) entry which is preliminary data.</text>
</comment>
<name>A0A1C7MFM7_GRIFR</name>
<proteinExistence type="predicted"/>
<gene>
    <name evidence="2" type="ORF">A0H81_04437</name>
</gene>
<dbReference type="OrthoDB" id="2758811at2759"/>
<feature type="region of interest" description="Disordered" evidence="1">
    <location>
        <begin position="1"/>
        <end position="23"/>
    </location>
</feature>
<feature type="region of interest" description="Disordered" evidence="1">
    <location>
        <begin position="51"/>
        <end position="138"/>
    </location>
</feature>
<evidence type="ECO:0000313" key="3">
    <source>
        <dbReference type="Proteomes" id="UP000092993"/>
    </source>
</evidence>
<dbReference type="Proteomes" id="UP000092993">
    <property type="component" value="Unassembled WGS sequence"/>
</dbReference>